<proteinExistence type="predicted"/>
<comment type="caution">
    <text evidence="1">The sequence shown here is derived from an EMBL/GenBank/DDBJ whole genome shotgun (WGS) entry which is preliminary data.</text>
</comment>
<accession>A0ABR7F0M5</accession>
<evidence type="ECO:0000313" key="1">
    <source>
        <dbReference type="EMBL" id="MBC5667116.1"/>
    </source>
</evidence>
<protein>
    <submittedName>
        <fullName evidence="1">Uncharacterized protein</fullName>
    </submittedName>
</protein>
<sequence>MTYFEYRVGLKLALPQPPKSLVEYKDFLYESAEKYNEVCSQRNNSKEINILEIKSNKLVILLKSSLELTTPGKALRSFSQILLKNEKFAEEYLFGKQLFTSYDIAKDLSETQKQKNSNITAEDISDTVFLNALINYFLNKRGGNQSTTKYLQKRKCINKMKILAVESEIIKMEELDI</sequence>
<dbReference type="EMBL" id="JACOOZ010000002">
    <property type="protein sequence ID" value="MBC5667116.1"/>
    <property type="molecule type" value="Genomic_DNA"/>
</dbReference>
<dbReference type="Proteomes" id="UP000597877">
    <property type="component" value="Unassembled WGS sequence"/>
</dbReference>
<dbReference type="RefSeq" id="WP_118588808.1">
    <property type="nucleotide sequence ID" value="NZ_JACOOZ010000002.1"/>
</dbReference>
<gene>
    <name evidence="1" type="ORF">H8S00_03840</name>
</gene>
<evidence type="ECO:0000313" key="2">
    <source>
        <dbReference type="Proteomes" id="UP000597877"/>
    </source>
</evidence>
<organism evidence="1 2">
    <name type="scientific">Eubacterium segne</name>
    <dbReference type="NCBI Taxonomy" id="2763045"/>
    <lineage>
        <taxon>Bacteria</taxon>
        <taxon>Bacillati</taxon>
        <taxon>Bacillota</taxon>
        <taxon>Clostridia</taxon>
        <taxon>Eubacteriales</taxon>
        <taxon>Eubacteriaceae</taxon>
        <taxon>Eubacterium</taxon>
    </lineage>
</organism>
<keyword evidence="2" id="KW-1185">Reference proteome</keyword>
<name>A0ABR7F0M5_9FIRM</name>
<reference evidence="1 2" key="1">
    <citation type="submission" date="2020-08" db="EMBL/GenBank/DDBJ databases">
        <title>Genome public.</title>
        <authorList>
            <person name="Liu C."/>
            <person name="Sun Q."/>
        </authorList>
    </citation>
    <scope>NUCLEOTIDE SEQUENCE [LARGE SCALE GENOMIC DNA]</scope>
    <source>
        <strain evidence="1 2">BX4</strain>
    </source>
</reference>